<comment type="caution">
    <text evidence="2">The sequence shown here is derived from an EMBL/GenBank/DDBJ whole genome shotgun (WGS) entry which is preliminary data.</text>
</comment>
<dbReference type="Pfam" id="PF23669">
    <property type="entry name" value="WHD_MCM2"/>
    <property type="match status" value="1"/>
</dbReference>
<dbReference type="InterPro" id="IPR059098">
    <property type="entry name" value="WHD_MCM2"/>
</dbReference>
<sequence>MSSSQYLLFCQENNELLMFTLKQLDQVTFHSNCDGSAPGIIEILEEEFLDRARQITLWK</sequence>
<feature type="domain" description="DNA replication licensing factor MCM2-like winged-helix" evidence="1">
    <location>
        <begin position="12"/>
        <end position="56"/>
    </location>
</feature>
<gene>
    <name evidence="2" type="ORF">PACLA_8A079549</name>
</gene>
<proteinExistence type="predicted"/>
<accession>A0A7D9ELI0</accession>
<keyword evidence="3" id="KW-1185">Reference proteome</keyword>
<evidence type="ECO:0000313" key="3">
    <source>
        <dbReference type="Proteomes" id="UP001152795"/>
    </source>
</evidence>
<evidence type="ECO:0000313" key="2">
    <source>
        <dbReference type="EMBL" id="CAB4011156.1"/>
    </source>
</evidence>
<name>A0A7D9ELI0_PARCT</name>
<dbReference type="EMBL" id="CACRXK020007049">
    <property type="protein sequence ID" value="CAB4011156.1"/>
    <property type="molecule type" value="Genomic_DNA"/>
</dbReference>
<evidence type="ECO:0000259" key="1">
    <source>
        <dbReference type="Pfam" id="PF23669"/>
    </source>
</evidence>
<dbReference type="OrthoDB" id="844at2759"/>
<dbReference type="Proteomes" id="UP001152795">
    <property type="component" value="Unassembled WGS sequence"/>
</dbReference>
<organism evidence="2 3">
    <name type="scientific">Paramuricea clavata</name>
    <name type="common">Red gorgonian</name>
    <name type="synonym">Violescent sea-whip</name>
    <dbReference type="NCBI Taxonomy" id="317549"/>
    <lineage>
        <taxon>Eukaryota</taxon>
        <taxon>Metazoa</taxon>
        <taxon>Cnidaria</taxon>
        <taxon>Anthozoa</taxon>
        <taxon>Octocorallia</taxon>
        <taxon>Malacalcyonacea</taxon>
        <taxon>Plexauridae</taxon>
        <taxon>Paramuricea</taxon>
    </lineage>
</organism>
<protein>
    <submittedName>
        <fullName evidence="2">DNA replication licensing factor mcm2</fullName>
    </submittedName>
</protein>
<reference evidence="2" key="1">
    <citation type="submission" date="2020-04" db="EMBL/GenBank/DDBJ databases">
        <authorList>
            <person name="Alioto T."/>
            <person name="Alioto T."/>
            <person name="Gomez Garrido J."/>
        </authorList>
    </citation>
    <scope>NUCLEOTIDE SEQUENCE</scope>
    <source>
        <strain evidence="2">A484AB</strain>
    </source>
</reference>
<dbReference type="AlphaFoldDB" id="A0A7D9ELI0"/>